<sequence length="346" mass="36629">MTDTRPSLITIGRSSIDLYSQDIGKPLPEVRTIGAYLGGSPLNIAVGAARLGVDAALVTAVGDDQVGDFILAGLEREGVRTAYIPRKPGARTSAVILAVQPPDRFPITFYRDNAADIQLSIDDIQAVPIEEARALVVNGTALSKEPGRSATLSACERAHAAGVPVYLDLDFRANQWHDVRAFGLNIRALLPNVDVVIGTEEEINAAMLTDPADITIRHDQMTAPEIRGDVAANTAALLARVSTVVVKEGERGCTVHRAGEEPLSVPGFPVEVLSVLGAGDAFAAGLITGRLRGWDWFRSARLGNACGAIVVTRIGCADFTPTQAEVDTFVEEKGGWACPTSPTLAR</sequence>
<name>A0AAJ5F7W8_9DEIO</name>
<gene>
    <name evidence="8" type="primary">iolC</name>
    <name evidence="8" type="ORF">FCS05_02340</name>
    <name evidence="7" type="ORF">HNQ10_002468</name>
</gene>
<organism evidence="8 9">
    <name type="scientific">Deinococcus metallilatus</name>
    <dbReference type="NCBI Taxonomy" id="1211322"/>
    <lineage>
        <taxon>Bacteria</taxon>
        <taxon>Thermotogati</taxon>
        <taxon>Deinococcota</taxon>
        <taxon>Deinococci</taxon>
        <taxon>Deinococcales</taxon>
        <taxon>Deinococcaceae</taxon>
        <taxon>Deinococcus</taxon>
    </lineage>
</organism>
<evidence type="ECO:0000256" key="3">
    <source>
        <dbReference type="ARBA" id="ARBA00022741"/>
    </source>
</evidence>
<dbReference type="EMBL" id="VBRC01000001">
    <property type="protein sequence ID" value="TLK32300.1"/>
    <property type="molecule type" value="Genomic_DNA"/>
</dbReference>
<dbReference type="CDD" id="cd01166">
    <property type="entry name" value="KdgK"/>
    <property type="match status" value="1"/>
</dbReference>
<feature type="domain" description="Carbohydrate kinase PfkB" evidence="6">
    <location>
        <begin position="7"/>
        <end position="322"/>
    </location>
</feature>
<dbReference type="GO" id="GO:0005524">
    <property type="term" value="F:ATP binding"/>
    <property type="evidence" value="ECO:0007669"/>
    <property type="project" value="UniProtKB-KW"/>
</dbReference>
<dbReference type="InterPro" id="IPR002173">
    <property type="entry name" value="Carboh/pur_kinase_PfkB_CS"/>
</dbReference>
<reference evidence="7 10" key="2">
    <citation type="submission" date="2020-08" db="EMBL/GenBank/DDBJ databases">
        <title>Genomic Encyclopedia of Type Strains, Phase IV (KMG-IV): sequencing the most valuable type-strain genomes for metagenomic binning, comparative biology and taxonomic classification.</title>
        <authorList>
            <person name="Goeker M."/>
        </authorList>
    </citation>
    <scope>NUCLEOTIDE SEQUENCE [LARGE SCALE GENOMIC DNA]</scope>
    <source>
        <strain evidence="7 10">DSM 105434</strain>
    </source>
</reference>
<dbReference type="Gene3D" id="3.40.1190.20">
    <property type="match status" value="1"/>
</dbReference>
<dbReference type="AlphaFoldDB" id="A0AAJ5F7W8"/>
<dbReference type="EC" id="2.7.1.92" evidence="8"/>
<dbReference type="Gene3D" id="2.20.150.10">
    <property type="entry name" value="putative 5-dehydro-2- deoxygluconokinase"/>
    <property type="match status" value="1"/>
</dbReference>
<keyword evidence="2 8" id="KW-0808">Transferase</keyword>
<dbReference type="NCBIfam" id="TIGR04382">
    <property type="entry name" value="myo_inos_iolC_N"/>
    <property type="match status" value="1"/>
</dbReference>
<dbReference type="PROSITE" id="PS00584">
    <property type="entry name" value="PFKB_KINASES_2"/>
    <property type="match status" value="1"/>
</dbReference>
<evidence type="ECO:0000256" key="4">
    <source>
        <dbReference type="ARBA" id="ARBA00022777"/>
    </source>
</evidence>
<dbReference type="RefSeq" id="WP_138223726.1">
    <property type="nucleotide sequence ID" value="NZ_BSUI01000005.1"/>
</dbReference>
<dbReference type="SUPFAM" id="SSF53613">
    <property type="entry name" value="Ribokinase-like"/>
    <property type="match status" value="1"/>
</dbReference>
<protein>
    <submittedName>
        <fullName evidence="8">5-dehydro-2-deoxygluconokinase</fullName>
        <ecNumber evidence="8">2.7.1.92</ecNumber>
    </submittedName>
</protein>
<evidence type="ECO:0000256" key="5">
    <source>
        <dbReference type="ARBA" id="ARBA00022840"/>
    </source>
</evidence>
<dbReference type="EMBL" id="JACHFV010000008">
    <property type="protein sequence ID" value="MBB5295629.1"/>
    <property type="molecule type" value="Genomic_DNA"/>
</dbReference>
<dbReference type="InterPro" id="IPR050306">
    <property type="entry name" value="PfkB_Carbo_kinase"/>
</dbReference>
<evidence type="ECO:0000259" key="6">
    <source>
        <dbReference type="Pfam" id="PF00294"/>
    </source>
</evidence>
<dbReference type="GO" id="GO:0047590">
    <property type="term" value="F:5-dehydro-2-deoxygluconokinase activity"/>
    <property type="evidence" value="ECO:0007669"/>
    <property type="project" value="UniProtKB-EC"/>
</dbReference>
<keyword evidence="5" id="KW-0067">ATP-binding</keyword>
<dbReference type="InterPro" id="IPR011611">
    <property type="entry name" value="PfkB_dom"/>
</dbReference>
<dbReference type="InterPro" id="IPR023314">
    <property type="entry name" value="Myo_inos_IolC-like_sf"/>
</dbReference>
<evidence type="ECO:0000313" key="10">
    <source>
        <dbReference type="Proteomes" id="UP000536909"/>
    </source>
</evidence>
<evidence type="ECO:0000313" key="8">
    <source>
        <dbReference type="EMBL" id="TLK32300.1"/>
    </source>
</evidence>
<dbReference type="Proteomes" id="UP000308000">
    <property type="component" value="Unassembled WGS sequence"/>
</dbReference>
<dbReference type="PANTHER" id="PTHR43085:SF49">
    <property type="entry name" value="5-DEHYDRO-2-DEOXYGLUCONOKINASE"/>
    <property type="match status" value="1"/>
</dbReference>
<evidence type="ECO:0000256" key="1">
    <source>
        <dbReference type="ARBA" id="ARBA00010688"/>
    </source>
</evidence>
<proteinExistence type="inferred from homology"/>
<comment type="caution">
    <text evidence="8">The sequence shown here is derived from an EMBL/GenBank/DDBJ whole genome shotgun (WGS) entry which is preliminary data.</text>
</comment>
<dbReference type="InterPro" id="IPR030830">
    <property type="entry name" value="Myo_inos_IolC"/>
</dbReference>
<comment type="similarity">
    <text evidence="1">Belongs to the carbohydrate kinase PfkB family.</text>
</comment>
<dbReference type="Proteomes" id="UP000536909">
    <property type="component" value="Unassembled WGS sequence"/>
</dbReference>
<accession>A0AAJ5F7W8</accession>
<evidence type="ECO:0000256" key="2">
    <source>
        <dbReference type="ARBA" id="ARBA00022679"/>
    </source>
</evidence>
<dbReference type="InterPro" id="IPR029056">
    <property type="entry name" value="Ribokinase-like"/>
</dbReference>
<reference evidence="8 9" key="1">
    <citation type="submission" date="2019-04" db="EMBL/GenBank/DDBJ databases">
        <title>Deinococcus metalilatus MA1002 mutant No.5.</title>
        <authorList>
            <person name="Park W."/>
            <person name="Park C."/>
        </authorList>
    </citation>
    <scope>NUCLEOTIDE SEQUENCE [LARGE SCALE GENOMIC DNA]</scope>
    <source>
        <strain evidence="8 9">MA1002-m5</strain>
    </source>
</reference>
<dbReference type="Pfam" id="PF00294">
    <property type="entry name" value="PfkB"/>
    <property type="match status" value="1"/>
</dbReference>
<evidence type="ECO:0000313" key="7">
    <source>
        <dbReference type="EMBL" id="MBB5295629.1"/>
    </source>
</evidence>
<evidence type="ECO:0000313" key="9">
    <source>
        <dbReference type="Proteomes" id="UP000308000"/>
    </source>
</evidence>
<dbReference type="PANTHER" id="PTHR43085">
    <property type="entry name" value="HEXOKINASE FAMILY MEMBER"/>
    <property type="match status" value="1"/>
</dbReference>
<keyword evidence="10" id="KW-1185">Reference proteome</keyword>
<keyword evidence="3" id="KW-0547">Nucleotide-binding</keyword>
<keyword evidence="4" id="KW-0418">Kinase</keyword>